<evidence type="ECO:0000259" key="1">
    <source>
        <dbReference type="SMART" id="SM00860"/>
    </source>
</evidence>
<keyword evidence="3" id="KW-1185">Reference proteome</keyword>
<dbReference type="Pfam" id="PF09346">
    <property type="entry name" value="SMI1_KNR4"/>
    <property type="match status" value="1"/>
</dbReference>
<dbReference type="Proteomes" id="UP000198310">
    <property type="component" value="Unassembled WGS sequence"/>
</dbReference>
<evidence type="ECO:0000313" key="3">
    <source>
        <dbReference type="Proteomes" id="UP000198310"/>
    </source>
</evidence>
<gene>
    <name evidence="2" type="ORF">SAMN06269173_10193</name>
</gene>
<dbReference type="RefSeq" id="WP_089331303.1">
    <property type="nucleotide sequence ID" value="NZ_FZNS01000001.1"/>
</dbReference>
<organism evidence="2 3">
    <name type="scientific">Hymenobacter mucosus</name>
    <dbReference type="NCBI Taxonomy" id="1411120"/>
    <lineage>
        <taxon>Bacteria</taxon>
        <taxon>Pseudomonadati</taxon>
        <taxon>Bacteroidota</taxon>
        <taxon>Cytophagia</taxon>
        <taxon>Cytophagales</taxon>
        <taxon>Hymenobacteraceae</taxon>
        <taxon>Hymenobacter</taxon>
    </lineage>
</organism>
<dbReference type="PANTHER" id="PTHR47432:SF1">
    <property type="entry name" value="CELL WALL ASSEMBLY REGULATOR SMI1"/>
    <property type="match status" value="1"/>
</dbReference>
<proteinExistence type="predicted"/>
<dbReference type="SMART" id="SM00860">
    <property type="entry name" value="SMI1_KNR4"/>
    <property type="match status" value="1"/>
</dbReference>
<protein>
    <submittedName>
        <fullName evidence="2">Cell wall assembly regulator SMI1</fullName>
    </submittedName>
</protein>
<dbReference type="Gene3D" id="3.40.1580.10">
    <property type="entry name" value="SMI1/KNR4-like"/>
    <property type="match status" value="1"/>
</dbReference>
<name>A0A238V4F1_9BACT</name>
<evidence type="ECO:0000313" key="2">
    <source>
        <dbReference type="EMBL" id="SNR29106.1"/>
    </source>
</evidence>
<dbReference type="InterPro" id="IPR018958">
    <property type="entry name" value="Knr4/Smi1-like_dom"/>
</dbReference>
<dbReference type="AlphaFoldDB" id="A0A238V4F1"/>
<reference evidence="3" key="1">
    <citation type="submission" date="2017-06" db="EMBL/GenBank/DDBJ databases">
        <authorList>
            <person name="Varghese N."/>
            <person name="Submissions S."/>
        </authorList>
    </citation>
    <scope>NUCLEOTIDE SEQUENCE [LARGE SCALE GENOMIC DNA]</scope>
    <source>
        <strain evidence="3">DSM 28041</strain>
    </source>
</reference>
<dbReference type="InterPro" id="IPR051873">
    <property type="entry name" value="KNR4/SMI1_regulator"/>
</dbReference>
<dbReference type="PANTHER" id="PTHR47432">
    <property type="entry name" value="CELL WALL ASSEMBLY REGULATOR SMI1"/>
    <property type="match status" value="1"/>
</dbReference>
<feature type="domain" description="Knr4/Smi1-like" evidence="1">
    <location>
        <begin position="28"/>
        <end position="152"/>
    </location>
</feature>
<dbReference type="EMBL" id="FZNS01000001">
    <property type="protein sequence ID" value="SNR29106.1"/>
    <property type="molecule type" value="Genomic_DNA"/>
</dbReference>
<dbReference type="InterPro" id="IPR037883">
    <property type="entry name" value="Knr4/Smi1-like_sf"/>
</dbReference>
<accession>A0A238V4F1</accession>
<sequence length="190" mass="21557">MTFPELLTRLDTLLQQHRPEYYGTLGPPATAAELAAFEAEFNLVLPTELRQWFSWHNGQEGYDSFFQNNCLQSLDSAAESMRINNELLADGDFVTNWWHPAWVPFLENGGGDHVCVDLHGTFTGQAGQIMEHWHDWEQRTVLFPNLTAWLAAVVQAYEQAGAESALLTDEHLEELEPEHPKGFPQEFEAG</sequence>
<dbReference type="SUPFAM" id="SSF160631">
    <property type="entry name" value="SMI1/KNR4-like"/>
    <property type="match status" value="1"/>
</dbReference>